<dbReference type="EC" id="3.4.-.-" evidence="8"/>
<comment type="similarity">
    <text evidence="1 8">Belongs to the SOS response-associated peptidase family.</text>
</comment>
<evidence type="ECO:0000256" key="2">
    <source>
        <dbReference type="ARBA" id="ARBA00022670"/>
    </source>
</evidence>
<keyword evidence="7" id="KW-0456">Lyase</keyword>
<evidence type="ECO:0000256" key="8">
    <source>
        <dbReference type="RuleBase" id="RU364100"/>
    </source>
</evidence>
<evidence type="ECO:0000256" key="4">
    <source>
        <dbReference type="ARBA" id="ARBA00022801"/>
    </source>
</evidence>
<protein>
    <recommendedName>
        <fullName evidence="8">Abasic site processing protein</fullName>
        <ecNumber evidence="8">3.4.-.-</ecNumber>
    </recommendedName>
</protein>
<dbReference type="EMBL" id="CP039371">
    <property type="protein sequence ID" value="QCI14099.1"/>
    <property type="molecule type" value="Genomic_DNA"/>
</dbReference>
<evidence type="ECO:0000256" key="6">
    <source>
        <dbReference type="ARBA" id="ARBA00023125"/>
    </source>
</evidence>
<dbReference type="GO" id="GO:0008233">
    <property type="term" value="F:peptidase activity"/>
    <property type="evidence" value="ECO:0007669"/>
    <property type="project" value="UniProtKB-KW"/>
</dbReference>
<dbReference type="GO" id="GO:0006508">
    <property type="term" value="P:proteolysis"/>
    <property type="evidence" value="ECO:0007669"/>
    <property type="project" value="UniProtKB-KW"/>
</dbReference>
<dbReference type="InterPro" id="IPR003738">
    <property type="entry name" value="SRAP"/>
</dbReference>
<keyword evidence="6" id="KW-0238">DNA-binding</keyword>
<evidence type="ECO:0000256" key="7">
    <source>
        <dbReference type="ARBA" id="ARBA00023239"/>
    </source>
</evidence>
<dbReference type="GO" id="GO:0106300">
    <property type="term" value="P:protein-DNA covalent cross-linking repair"/>
    <property type="evidence" value="ECO:0007669"/>
    <property type="project" value="InterPro"/>
</dbReference>
<name>A0A4D6XEM0_PSEPU</name>
<dbReference type="GO" id="GO:0016829">
    <property type="term" value="F:lyase activity"/>
    <property type="evidence" value="ECO:0007669"/>
    <property type="project" value="UniProtKB-KW"/>
</dbReference>
<dbReference type="OrthoDB" id="6192129at2"/>
<keyword evidence="5" id="KW-0190">Covalent protein-DNA linkage</keyword>
<evidence type="ECO:0000256" key="1">
    <source>
        <dbReference type="ARBA" id="ARBA00008136"/>
    </source>
</evidence>
<dbReference type="InterPro" id="IPR036590">
    <property type="entry name" value="SRAP-like"/>
</dbReference>
<dbReference type="RefSeq" id="WP_136916179.1">
    <property type="nucleotide sequence ID" value="NZ_CP039371.1"/>
</dbReference>
<accession>A0A4D6XEM0</accession>
<dbReference type="AlphaFoldDB" id="A0A4D6XEM0"/>
<dbReference type="Pfam" id="PF02586">
    <property type="entry name" value="SRAP"/>
    <property type="match status" value="1"/>
</dbReference>
<dbReference type="SUPFAM" id="SSF143081">
    <property type="entry name" value="BB1717-like"/>
    <property type="match status" value="1"/>
</dbReference>
<evidence type="ECO:0000313" key="9">
    <source>
        <dbReference type="EMBL" id="QCI14099.1"/>
    </source>
</evidence>
<evidence type="ECO:0000256" key="5">
    <source>
        <dbReference type="ARBA" id="ARBA00023124"/>
    </source>
</evidence>
<evidence type="ECO:0000313" key="10">
    <source>
        <dbReference type="Proteomes" id="UP000298551"/>
    </source>
</evidence>
<dbReference type="GO" id="GO:0003697">
    <property type="term" value="F:single-stranded DNA binding"/>
    <property type="evidence" value="ECO:0007669"/>
    <property type="project" value="InterPro"/>
</dbReference>
<dbReference type="Proteomes" id="UP000298551">
    <property type="component" value="Chromosome"/>
</dbReference>
<keyword evidence="4 8" id="KW-0378">Hydrolase</keyword>
<sequence>MCSHYEAPTPGQLAATFGVQVEQSTLDLWPGYLGPFLRCSTSVGEMDDEGLGLEVLHGSFGLIPQWSKDTKICRRTYNARSETVAEKPSYRNAWRRAQHCIIPAAAIYEPDWRSGKAVATRIARADGEVMGIAGLWEKWRDPNTRQTVHSYTMLTVNADTHEIMRNYHRPADEKRMVVILPRGLYRDWLAAPVEASADFMRCYPADRLTVVERT</sequence>
<dbReference type="PANTHER" id="PTHR13604">
    <property type="entry name" value="DC12-RELATED"/>
    <property type="match status" value="1"/>
</dbReference>
<evidence type="ECO:0000256" key="3">
    <source>
        <dbReference type="ARBA" id="ARBA00022763"/>
    </source>
</evidence>
<keyword evidence="2 8" id="KW-0645">Protease</keyword>
<proteinExistence type="inferred from homology"/>
<gene>
    <name evidence="9" type="ORF">E6B08_23350</name>
</gene>
<reference evidence="10" key="1">
    <citation type="submission" date="2019-04" db="EMBL/GenBank/DDBJ databases">
        <title>Genome sequence of Pseudomonas putida 1290, an auxin catabolizing strain.</title>
        <authorList>
            <person name="Laird T.S."/>
            <person name="Leveau J.H.J."/>
        </authorList>
    </citation>
    <scope>NUCLEOTIDE SEQUENCE [LARGE SCALE GENOMIC DNA]</scope>
    <source>
        <strain evidence="10">1290</strain>
    </source>
</reference>
<dbReference type="Gene3D" id="3.90.1680.10">
    <property type="entry name" value="SOS response associated peptidase-like"/>
    <property type="match status" value="1"/>
</dbReference>
<keyword evidence="3" id="KW-0227">DNA damage</keyword>
<dbReference type="PANTHER" id="PTHR13604:SF0">
    <property type="entry name" value="ABASIC SITE PROCESSING PROTEIN HMCES"/>
    <property type="match status" value="1"/>
</dbReference>
<organism evidence="9 10">
    <name type="scientific">Pseudomonas putida</name>
    <name type="common">Arthrobacter siderocapsulatus</name>
    <dbReference type="NCBI Taxonomy" id="303"/>
    <lineage>
        <taxon>Bacteria</taxon>
        <taxon>Pseudomonadati</taxon>
        <taxon>Pseudomonadota</taxon>
        <taxon>Gammaproteobacteria</taxon>
        <taxon>Pseudomonadales</taxon>
        <taxon>Pseudomonadaceae</taxon>
        <taxon>Pseudomonas</taxon>
    </lineage>
</organism>